<reference evidence="2" key="1">
    <citation type="journal article" date="2005" name="Infect. Immun.">
        <title>Identification of variant-specific surface proteins in Giardia muris trophozoites.</title>
        <authorList>
            <person name="Ropolo A.S."/>
            <person name="Saura A."/>
            <person name="Carranza P.G."/>
            <person name="Lujan H.D."/>
        </authorList>
    </citation>
    <scope>NUCLEOTIDE SEQUENCE</scope>
</reference>
<protein>
    <submittedName>
        <fullName evidence="2">Variant-specific surface protein 01</fullName>
    </submittedName>
</protein>
<dbReference type="InterPro" id="IPR052798">
    <property type="entry name" value="Giardia_VSA"/>
</dbReference>
<dbReference type="AlphaFoldDB" id="Q49L31"/>
<proteinExistence type="predicted"/>
<evidence type="ECO:0000313" key="2">
    <source>
        <dbReference type="EMBL" id="AAW84253.1"/>
    </source>
</evidence>
<accession>Q49L31</accession>
<evidence type="ECO:0000256" key="1">
    <source>
        <dbReference type="SAM" id="Phobius"/>
    </source>
</evidence>
<keyword evidence="1" id="KW-1133">Transmembrane helix</keyword>
<dbReference type="PANTHER" id="PTHR23275">
    <property type="entry name" value="CABRIOLET.-RELATED"/>
    <property type="match status" value="1"/>
</dbReference>
<keyword evidence="1" id="KW-0812">Transmembrane</keyword>
<dbReference type="InterPro" id="IPR005127">
    <property type="entry name" value="Giardia_VSP"/>
</dbReference>
<keyword evidence="1" id="KW-0472">Membrane</keyword>
<dbReference type="SMART" id="SM00261">
    <property type="entry name" value="FU"/>
    <property type="match status" value="1"/>
</dbReference>
<feature type="non-terminal residue" evidence="2">
    <location>
        <position position="235"/>
    </location>
</feature>
<sequence>LPFARAVPGYSLLYSPDGLAGTCIPECTGAFAANCETGQCTAVVGGSKYCSKCNKGYVPVDGVCVSATKRAQPTGCTPGDGVCTACTGDYFLLSGGCYNTKTLPGKAVCTGVAASSNGKCDTCANGLKADSSGVCPSCPEGCEKCATSGNTQTCSACLPGYYLSNNNCVKCDVNDGQITGISGCVSCAPPSNSPGTVTCYLAKSGSTNKSSLSGGAIAGIVIAVIVVVGGLRRKG</sequence>
<dbReference type="EMBL" id="AY754877">
    <property type="protein sequence ID" value="AAW84253.1"/>
    <property type="molecule type" value="Genomic_DNA"/>
</dbReference>
<dbReference type="VEuPathDB" id="GiardiaDB:GMRT_11763"/>
<dbReference type="SUPFAM" id="SSF57184">
    <property type="entry name" value="Growth factor receptor domain"/>
    <property type="match status" value="1"/>
</dbReference>
<feature type="transmembrane region" description="Helical" evidence="1">
    <location>
        <begin position="212"/>
        <end position="231"/>
    </location>
</feature>
<dbReference type="PANTHER" id="PTHR23275:SF100">
    <property type="entry name" value="EGF-LIKE DOMAIN-CONTAINING PROTEIN"/>
    <property type="match status" value="1"/>
</dbReference>
<dbReference type="Pfam" id="PF03302">
    <property type="entry name" value="VSP"/>
    <property type="match status" value="1"/>
</dbReference>
<dbReference type="Gene3D" id="2.10.220.10">
    <property type="entry name" value="Hormone Receptor, Insulin-like Growth Factor Receptor 1, Chain A, domain 2"/>
    <property type="match status" value="1"/>
</dbReference>
<organism evidence="2">
    <name type="scientific">Giardia muris</name>
    <dbReference type="NCBI Taxonomy" id="5742"/>
    <lineage>
        <taxon>Eukaryota</taxon>
        <taxon>Metamonada</taxon>
        <taxon>Diplomonadida</taxon>
        <taxon>Hexamitidae</taxon>
        <taxon>Giardiinae</taxon>
        <taxon>Giardia</taxon>
    </lineage>
</organism>
<feature type="non-terminal residue" evidence="2">
    <location>
        <position position="1"/>
    </location>
</feature>
<dbReference type="InterPro" id="IPR006212">
    <property type="entry name" value="Furin_repeat"/>
</dbReference>
<name>Q49L31_GIAMU</name>
<dbReference type="InterPro" id="IPR009030">
    <property type="entry name" value="Growth_fac_rcpt_cys_sf"/>
</dbReference>